<feature type="domain" description="Plasmid replication protein RepL" evidence="1">
    <location>
        <begin position="37"/>
        <end position="160"/>
    </location>
</feature>
<proteinExistence type="predicted"/>
<sequence>MKEIKLRQERYSPYENPFLNESEIYTYNQIIKIHITQRKLVDPNTGEEIDIPTIHVIEKEEEKNFIKVFAAGIQTIFDLSRTGYRALVLALQAYHSNQGNHDESITLIWYDGGVNGQKLDMTDRTFYSGLKELTNKGILKPKLPNQYWVNPLLFFKGEKIAFMKEYQIEPPSTKSDIPSNEYQTDLEDFTKI</sequence>
<dbReference type="KEGG" id="bky:D1093_09665"/>
<name>A0A5B9RME7_9HYPH</name>
<dbReference type="Pfam" id="PF05732">
    <property type="entry name" value="RepL"/>
    <property type="match status" value="1"/>
</dbReference>
<dbReference type="EMBL" id="CP042964">
    <property type="protein sequence ID" value="QEG79279.1"/>
    <property type="molecule type" value="Genomic_DNA"/>
</dbReference>
<dbReference type="GO" id="GO:0006276">
    <property type="term" value="P:plasmid maintenance"/>
    <property type="evidence" value="ECO:0007669"/>
    <property type="project" value="InterPro"/>
</dbReference>
<organism evidence="2 3">
    <name type="scientific">Bartonella kosoyi</name>
    <dbReference type="NCBI Taxonomy" id="2133959"/>
    <lineage>
        <taxon>Bacteria</taxon>
        <taxon>Pseudomonadati</taxon>
        <taxon>Pseudomonadota</taxon>
        <taxon>Alphaproteobacteria</taxon>
        <taxon>Hyphomicrobiales</taxon>
        <taxon>Bartonellaceae</taxon>
        <taxon>Bartonella</taxon>
    </lineage>
</organism>
<protein>
    <recommendedName>
        <fullName evidence="1">Plasmid replication protein RepL domain-containing protein</fullName>
    </recommendedName>
</protein>
<evidence type="ECO:0000259" key="1">
    <source>
        <dbReference type="Pfam" id="PF05732"/>
    </source>
</evidence>
<evidence type="ECO:0000313" key="3">
    <source>
        <dbReference type="Proteomes" id="UP000321940"/>
    </source>
</evidence>
<dbReference type="GO" id="GO:0006260">
    <property type="term" value="P:DNA replication"/>
    <property type="evidence" value="ECO:0007669"/>
    <property type="project" value="InterPro"/>
</dbReference>
<dbReference type="InterPro" id="IPR008813">
    <property type="entry name" value="Plasmid_replication_RepL"/>
</dbReference>
<dbReference type="Proteomes" id="UP000321940">
    <property type="component" value="Plasmid pTLV-1"/>
</dbReference>
<geneLocation type="plasmid" evidence="2 3">
    <name>pTLV-1</name>
</geneLocation>
<evidence type="ECO:0000313" key="2">
    <source>
        <dbReference type="EMBL" id="QEG79279.1"/>
    </source>
</evidence>
<keyword evidence="2" id="KW-0614">Plasmid</keyword>
<reference evidence="2 3" key="1">
    <citation type="journal article" date="2020" name="Int. J. Syst. Evol. Microbiol.">
        <title>Bartonella kosoyi sp. nov. and Bartonella krasnovii sp. nov., two novel species closely related to the zoonotic Bartonella elizabethae, isolated from black rats and wild desert rodent-fleas.</title>
        <authorList>
            <person name="Gutierrez R."/>
            <person name="Shalit T."/>
            <person name="Markus B."/>
            <person name="Yuan C."/>
            <person name="Nachum-Biala Y."/>
            <person name="Elad D."/>
            <person name="Harrus S."/>
        </authorList>
    </citation>
    <scope>NUCLEOTIDE SEQUENCE [LARGE SCALE GENOMIC DNA]</scope>
    <source>
        <strain evidence="2 3">Tel Aviv</strain>
        <plasmid evidence="2">pTLV-1</plasmid>
    </source>
</reference>
<gene>
    <name evidence="2" type="ORF">D1093_09665</name>
</gene>
<dbReference type="AlphaFoldDB" id="A0A5B9RME7"/>
<dbReference type="RefSeq" id="WP_150222378.1">
    <property type="nucleotide sequence ID" value="NZ_CP042964.1"/>
</dbReference>
<keyword evidence="3" id="KW-1185">Reference proteome</keyword>
<accession>A0A5B9RME7</accession>